<dbReference type="CDD" id="cd02440">
    <property type="entry name" value="AdoMet_MTases"/>
    <property type="match status" value="1"/>
</dbReference>
<evidence type="ECO:0000313" key="1">
    <source>
        <dbReference type="EMBL" id="CUR55732.1"/>
    </source>
</evidence>
<dbReference type="Gene3D" id="3.40.50.150">
    <property type="entry name" value="Vaccinia Virus protein VP39"/>
    <property type="match status" value="1"/>
</dbReference>
<protein>
    <submittedName>
        <fullName evidence="1">Putative SAM-dependent methyltransferase protein</fullName>
    </submittedName>
</protein>
<keyword evidence="1" id="KW-0808">Transferase</keyword>
<dbReference type="GO" id="GO:0032259">
    <property type="term" value="P:methylation"/>
    <property type="evidence" value="ECO:0007669"/>
    <property type="project" value="UniProtKB-KW"/>
</dbReference>
<accession>A0A2P2C4T2</accession>
<sequence length="207" mass="23280">MSTPERDTVAAYDAYAADYRDGTTTPPTSVLTTVDRFAEELPTGARVLEIGSGPGRDARLLEAAGLSVRRTDVSREFVRLMRADGYEADVLDPLTDDLFDPIRPFERYDAVWADACLLHVARNDFPIVAGRLADATRSDGLLYASVKEGDGEEWSTHGHVDAPRHFVYWRSHEVREALEDSGWLVDEVGREQGERGEIWLEIWARRQ</sequence>
<dbReference type="SUPFAM" id="SSF53335">
    <property type="entry name" value="S-adenosyl-L-methionine-dependent methyltransferases"/>
    <property type="match status" value="1"/>
</dbReference>
<dbReference type="InterPro" id="IPR029063">
    <property type="entry name" value="SAM-dependent_MTases_sf"/>
</dbReference>
<proteinExistence type="predicted"/>
<dbReference type="PANTHER" id="PTHR43861:SF1">
    <property type="entry name" value="TRANS-ACONITATE 2-METHYLTRANSFERASE"/>
    <property type="match status" value="1"/>
</dbReference>
<reference evidence="1" key="1">
    <citation type="submission" date="2015-08" db="EMBL/GenBank/DDBJ databases">
        <authorList>
            <person name="Babu N.S."/>
            <person name="Beckwith C.J."/>
            <person name="Beseler K.G."/>
            <person name="Brison A."/>
            <person name="Carone J.V."/>
            <person name="Caskin T.P."/>
            <person name="Diamond M."/>
            <person name="Durham M.E."/>
            <person name="Foxe J.M."/>
            <person name="Go M."/>
            <person name="Henderson B.A."/>
            <person name="Jones I.B."/>
            <person name="McGettigan J.A."/>
            <person name="Micheletti S.J."/>
            <person name="Nasrallah M.E."/>
            <person name="Ortiz D."/>
            <person name="Piller C.R."/>
            <person name="Privatt S.R."/>
            <person name="Schneider S.L."/>
            <person name="Sharp S."/>
            <person name="Smith T.C."/>
            <person name="Stanton J.D."/>
            <person name="Ullery H.E."/>
            <person name="Wilson R.J."/>
            <person name="Serrano M.G."/>
            <person name="Buck G."/>
            <person name="Lee V."/>
            <person name="Wang Y."/>
            <person name="Carvalho R."/>
            <person name="Voegtly L."/>
            <person name="Shi R."/>
            <person name="Duckworth R."/>
            <person name="Johnson A."/>
            <person name="Loviza R."/>
            <person name="Walstead R."/>
            <person name="Shah Z."/>
            <person name="Kiflezghi M."/>
            <person name="Wade K."/>
            <person name="Ball S.L."/>
            <person name="Bradley K.W."/>
            <person name="Asai D.J."/>
            <person name="Bowman C.A."/>
            <person name="Russell D.A."/>
            <person name="Pope W.H."/>
            <person name="Jacobs-Sera D."/>
            <person name="Hendrix R.W."/>
            <person name="Hatfull G.F."/>
        </authorList>
    </citation>
    <scope>NUCLEOTIDE SEQUENCE</scope>
</reference>
<dbReference type="EMBL" id="CZKA01000023">
    <property type="protein sequence ID" value="CUR55732.1"/>
    <property type="molecule type" value="Genomic_DNA"/>
</dbReference>
<dbReference type="AlphaFoldDB" id="A0A2P2C4T2"/>
<dbReference type="PANTHER" id="PTHR43861">
    <property type="entry name" value="TRANS-ACONITATE 2-METHYLTRANSFERASE-RELATED"/>
    <property type="match status" value="1"/>
</dbReference>
<dbReference type="Pfam" id="PF13489">
    <property type="entry name" value="Methyltransf_23"/>
    <property type="match status" value="1"/>
</dbReference>
<keyword evidence="1" id="KW-0489">Methyltransferase</keyword>
<dbReference type="GO" id="GO:0008168">
    <property type="term" value="F:methyltransferase activity"/>
    <property type="evidence" value="ECO:0007669"/>
    <property type="project" value="UniProtKB-KW"/>
</dbReference>
<name>A0A2P2C4T2_9ZZZZ</name>
<organism evidence="1">
    <name type="scientific">metagenome</name>
    <dbReference type="NCBI Taxonomy" id="256318"/>
    <lineage>
        <taxon>unclassified sequences</taxon>
        <taxon>metagenomes</taxon>
    </lineage>
</organism>
<gene>
    <name evidence="1" type="ORF">NOCA230064</name>
</gene>